<dbReference type="SUPFAM" id="SSF52058">
    <property type="entry name" value="L domain-like"/>
    <property type="match status" value="1"/>
</dbReference>
<evidence type="ECO:0000256" key="2">
    <source>
        <dbReference type="ARBA" id="ARBA00009634"/>
    </source>
</evidence>
<dbReference type="PANTHER" id="PTHR24365:SF541">
    <property type="entry name" value="PROTEIN TOLL-RELATED"/>
    <property type="match status" value="1"/>
</dbReference>
<dbReference type="EMBL" id="CAXITT010000024">
    <property type="protein sequence ID" value="CAL1527944.1"/>
    <property type="molecule type" value="Genomic_DNA"/>
</dbReference>
<dbReference type="SMART" id="SM00369">
    <property type="entry name" value="LRR_TYP"/>
    <property type="match status" value="2"/>
</dbReference>
<evidence type="ECO:0000256" key="7">
    <source>
        <dbReference type="ARBA" id="ARBA00022989"/>
    </source>
</evidence>
<dbReference type="PANTHER" id="PTHR24365">
    <property type="entry name" value="TOLL-LIKE RECEPTOR"/>
    <property type="match status" value="1"/>
</dbReference>
<dbReference type="Proteomes" id="UP001497497">
    <property type="component" value="Unassembled WGS sequence"/>
</dbReference>
<dbReference type="InterPro" id="IPR035897">
    <property type="entry name" value="Toll_tir_struct_dom_sf"/>
</dbReference>
<dbReference type="Gene3D" id="3.80.10.10">
    <property type="entry name" value="Ribonuclease Inhibitor"/>
    <property type="match status" value="1"/>
</dbReference>
<dbReference type="GO" id="GO:0038023">
    <property type="term" value="F:signaling receptor activity"/>
    <property type="evidence" value="ECO:0007669"/>
    <property type="project" value="TreeGrafter"/>
</dbReference>
<evidence type="ECO:0000256" key="1">
    <source>
        <dbReference type="ARBA" id="ARBA00004167"/>
    </source>
</evidence>
<dbReference type="Gene3D" id="3.40.50.10140">
    <property type="entry name" value="Toll/interleukin-1 receptor homology (TIR) domain"/>
    <property type="match status" value="1"/>
</dbReference>
<keyword evidence="4 11" id="KW-0812">Transmembrane</keyword>
<feature type="non-terminal residue" evidence="13">
    <location>
        <position position="1"/>
    </location>
</feature>
<evidence type="ECO:0000256" key="10">
    <source>
        <dbReference type="ARBA" id="ARBA00023180"/>
    </source>
</evidence>
<comment type="subcellular location">
    <subcellularLocation>
        <location evidence="1">Membrane</location>
        <topology evidence="1">Single-pass membrane protein</topology>
    </subcellularLocation>
</comment>
<comment type="similarity">
    <text evidence="2">Belongs to the Toll-like receptor family.</text>
</comment>
<evidence type="ECO:0000256" key="9">
    <source>
        <dbReference type="ARBA" id="ARBA00023170"/>
    </source>
</evidence>
<accession>A0AAV2H2P4</accession>
<evidence type="ECO:0000256" key="6">
    <source>
        <dbReference type="ARBA" id="ARBA00022737"/>
    </source>
</evidence>
<keyword evidence="7 11" id="KW-1133">Transmembrane helix</keyword>
<keyword evidence="9" id="KW-0675">Receptor</keyword>
<evidence type="ECO:0000256" key="4">
    <source>
        <dbReference type="ARBA" id="ARBA00022692"/>
    </source>
</evidence>
<evidence type="ECO:0000313" key="14">
    <source>
        <dbReference type="Proteomes" id="UP001497497"/>
    </source>
</evidence>
<organism evidence="13 14">
    <name type="scientific">Lymnaea stagnalis</name>
    <name type="common">Great pond snail</name>
    <name type="synonym">Helix stagnalis</name>
    <dbReference type="NCBI Taxonomy" id="6523"/>
    <lineage>
        <taxon>Eukaryota</taxon>
        <taxon>Metazoa</taxon>
        <taxon>Spiralia</taxon>
        <taxon>Lophotrochozoa</taxon>
        <taxon>Mollusca</taxon>
        <taxon>Gastropoda</taxon>
        <taxon>Heterobranchia</taxon>
        <taxon>Euthyneura</taxon>
        <taxon>Panpulmonata</taxon>
        <taxon>Hygrophila</taxon>
        <taxon>Lymnaeoidea</taxon>
        <taxon>Lymnaeidae</taxon>
        <taxon>Lymnaea</taxon>
    </lineage>
</organism>
<gene>
    <name evidence="13" type="ORF">GSLYS_00002114001</name>
</gene>
<keyword evidence="3" id="KW-0433">Leucine-rich repeat</keyword>
<dbReference type="GO" id="GO:0007165">
    <property type="term" value="P:signal transduction"/>
    <property type="evidence" value="ECO:0007669"/>
    <property type="project" value="InterPro"/>
</dbReference>
<dbReference type="InterPro" id="IPR000157">
    <property type="entry name" value="TIR_dom"/>
</dbReference>
<keyword evidence="6" id="KW-0677">Repeat</keyword>
<dbReference type="InterPro" id="IPR032675">
    <property type="entry name" value="LRR_dom_sf"/>
</dbReference>
<evidence type="ECO:0000313" key="13">
    <source>
        <dbReference type="EMBL" id="CAL1527944.1"/>
    </source>
</evidence>
<dbReference type="SUPFAM" id="SSF52200">
    <property type="entry name" value="Toll/Interleukin receptor TIR domain"/>
    <property type="match status" value="1"/>
</dbReference>
<dbReference type="InterPro" id="IPR001611">
    <property type="entry name" value="Leu-rich_rpt"/>
</dbReference>
<dbReference type="InterPro" id="IPR003591">
    <property type="entry name" value="Leu-rich_rpt_typical-subtyp"/>
</dbReference>
<evidence type="ECO:0000259" key="12">
    <source>
        <dbReference type="PROSITE" id="PS50104"/>
    </source>
</evidence>
<dbReference type="AlphaFoldDB" id="A0AAV2H2P4"/>
<keyword evidence="10" id="KW-0325">Glycoprotein</keyword>
<evidence type="ECO:0000256" key="11">
    <source>
        <dbReference type="SAM" id="Phobius"/>
    </source>
</evidence>
<dbReference type="PROSITE" id="PS50104">
    <property type="entry name" value="TIR"/>
    <property type="match status" value="1"/>
</dbReference>
<dbReference type="Pfam" id="PF13855">
    <property type="entry name" value="LRR_8"/>
    <property type="match status" value="1"/>
</dbReference>
<proteinExistence type="inferred from homology"/>
<evidence type="ECO:0000256" key="5">
    <source>
        <dbReference type="ARBA" id="ARBA00022729"/>
    </source>
</evidence>
<dbReference type="GO" id="GO:0005886">
    <property type="term" value="C:plasma membrane"/>
    <property type="evidence" value="ECO:0007669"/>
    <property type="project" value="TreeGrafter"/>
</dbReference>
<keyword evidence="5" id="KW-0732">Signal</keyword>
<sequence>LDKSATILGAQNLVYLDISHDGYEIFTGTIKGWTGLKKVILSGNELGNLSSTFFDTFPSLEYLDISETNLNSDFISVNSERLFEKLSNLKKLSLEKNSLSLLSPNTFSTNRNIIHLILSGNRFNRVPFNLKNTPELQVLDLQNNAIVSLDRETMDNLDLLAANLGGFQLMLGGNIMLCLCENFPFLYWLAHTSVTLDRGGNFSCLDNDGVLSSTSVFVDAVAMWRQCSGQFYFNVSIFLLCTMIIGFLTTLVITRNKTLILSSLLQMFTKFKVLKSKDYKIGVFIGYADRDYVFACTELRQYIETTLGLTTYLQDRDLLPTLDMAQGIAEAINLSWRILLVVNSHFLNDDHWSLFTMKSAIYALTPANPDRVVVLVDEQLLSKLPGDLLSSVPDDNIIPVSSWHMTYRLREMLRTRLL</sequence>
<comment type="caution">
    <text evidence="13">The sequence shown here is derived from an EMBL/GenBank/DDBJ whole genome shotgun (WGS) entry which is preliminary data.</text>
</comment>
<feature type="domain" description="TIR" evidence="12">
    <location>
        <begin position="279"/>
        <end position="413"/>
    </location>
</feature>
<keyword evidence="8 11" id="KW-0472">Membrane</keyword>
<keyword evidence="14" id="KW-1185">Reference proteome</keyword>
<evidence type="ECO:0000256" key="8">
    <source>
        <dbReference type="ARBA" id="ARBA00023136"/>
    </source>
</evidence>
<name>A0AAV2H2P4_LYMST</name>
<evidence type="ECO:0000256" key="3">
    <source>
        <dbReference type="ARBA" id="ARBA00022614"/>
    </source>
</evidence>
<protein>
    <recommendedName>
        <fullName evidence="12">TIR domain-containing protein</fullName>
    </recommendedName>
</protein>
<feature type="transmembrane region" description="Helical" evidence="11">
    <location>
        <begin position="231"/>
        <end position="253"/>
    </location>
</feature>
<reference evidence="13 14" key="1">
    <citation type="submission" date="2024-04" db="EMBL/GenBank/DDBJ databases">
        <authorList>
            <consortium name="Genoscope - CEA"/>
            <person name="William W."/>
        </authorList>
    </citation>
    <scope>NUCLEOTIDE SEQUENCE [LARGE SCALE GENOMIC DNA]</scope>
</reference>